<evidence type="ECO:0000259" key="2">
    <source>
        <dbReference type="Pfam" id="PF00275"/>
    </source>
</evidence>
<dbReference type="GO" id="GO:0003866">
    <property type="term" value="F:3-phosphoshikimate 1-carboxyvinyltransferase activity"/>
    <property type="evidence" value="ECO:0007669"/>
    <property type="project" value="TreeGrafter"/>
</dbReference>
<feature type="domain" description="Enolpyruvate transferase" evidence="2">
    <location>
        <begin position="3"/>
        <end position="117"/>
    </location>
</feature>
<dbReference type="Gene3D" id="3.65.10.10">
    <property type="entry name" value="Enolpyruvate transferase domain"/>
    <property type="match status" value="1"/>
</dbReference>
<dbReference type="InterPro" id="IPR001986">
    <property type="entry name" value="Enolpyruvate_Tfrase_dom"/>
</dbReference>
<gene>
    <name evidence="3" type="ORF">S12H4_49488</name>
</gene>
<dbReference type="PANTHER" id="PTHR21090:SF5">
    <property type="entry name" value="PENTAFUNCTIONAL AROM POLYPEPTIDE"/>
    <property type="match status" value="1"/>
</dbReference>
<comment type="caution">
    <text evidence="3">The sequence shown here is derived from an EMBL/GenBank/DDBJ whole genome shotgun (WGS) entry which is preliminary data.</text>
</comment>
<dbReference type="Pfam" id="PF00275">
    <property type="entry name" value="EPSP_synthase"/>
    <property type="match status" value="1"/>
</dbReference>
<dbReference type="GO" id="GO:0009423">
    <property type="term" value="P:chorismate biosynthetic process"/>
    <property type="evidence" value="ECO:0007669"/>
    <property type="project" value="TreeGrafter"/>
</dbReference>
<dbReference type="SUPFAM" id="SSF55205">
    <property type="entry name" value="EPT/RTPC-like"/>
    <property type="match status" value="1"/>
</dbReference>
<dbReference type="PROSITE" id="PS00885">
    <property type="entry name" value="EPSP_SYNTHASE_2"/>
    <property type="match status" value="1"/>
</dbReference>
<accession>X1U512</accession>
<reference evidence="3" key="1">
    <citation type="journal article" date="2014" name="Front. Microbiol.">
        <title>High frequency of phylogenetically diverse reductive dehalogenase-homologous genes in deep subseafloor sedimentary metagenomes.</title>
        <authorList>
            <person name="Kawai M."/>
            <person name="Futagami T."/>
            <person name="Toyoda A."/>
            <person name="Takaki Y."/>
            <person name="Nishi S."/>
            <person name="Hori S."/>
            <person name="Arai W."/>
            <person name="Tsubouchi T."/>
            <person name="Morono Y."/>
            <person name="Uchiyama I."/>
            <person name="Ito T."/>
            <person name="Fujiyama A."/>
            <person name="Inagaki F."/>
            <person name="Takami H."/>
        </authorList>
    </citation>
    <scope>NUCLEOTIDE SEQUENCE</scope>
    <source>
        <strain evidence="3">Expedition CK06-06</strain>
    </source>
</reference>
<protein>
    <recommendedName>
        <fullName evidence="2">Enolpyruvate transferase domain-containing protein</fullName>
    </recommendedName>
</protein>
<keyword evidence="1" id="KW-0808">Transferase</keyword>
<organism evidence="3">
    <name type="scientific">marine sediment metagenome</name>
    <dbReference type="NCBI Taxonomy" id="412755"/>
    <lineage>
        <taxon>unclassified sequences</taxon>
        <taxon>metagenomes</taxon>
        <taxon>ecological metagenomes</taxon>
    </lineage>
</organism>
<feature type="non-terminal residue" evidence="3">
    <location>
        <position position="1"/>
    </location>
</feature>
<dbReference type="EMBL" id="BARW01031055">
    <property type="protein sequence ID" value="GAJ12569.1"/>
    <property type="molecule type" value="Genomic_DNA"/>
</dbReference>
<proteinExistence type="predicted"/>
<dbReference type="PANTHER" id="PTHR21090">
    <property type="entry name" value="AROM/DEHYDROQUINATE SYNTHASE"/>
    <property type="match status" value="1"/>
</dbReference>
<dbReference type="InterPro" id="IPR013792">
    <property type="entry name" value="RNA3'P_cycl/enolpyr_Trfase_a/b"/>
</dbReference>
<dbReference type="AlphaFoldDB" id="X1U512"/>
<sequence length="140" mass="15519">AIERDMSDIPDLVPPAVIACAFAEGTSRLTNIGHLRHKECDRLAVIASELQKMGIHARCDETSLIIKGNCKAHGATIDPHNDHRIAMSFAVAGLVTGEQQISNPGCVAKSFPDFWERFEMLWIWKGFLDCRRLFAASMLP</sequence>
<evidence type="ECO:0000256" key="1">
    <source>
        <dbReference type="ARBA" id="ARBA00022679"/>
    </source>
</evidence>
<dbReference type="InterPro" id="IPR036968">
    <property type="entry name" value="Enolpyruvate_Tfrase_sf"/>
</dbReference>
<name>X1U512_9ZZZZ</name>
<dbReference type="InterPro" id="IPR023193">
    <property type="entry name" value="EPSP_synthase_CS"/>
</dbReference>
<evidence type="ECO:0000313" key="3">
    <source>
        <dbReference type="EMBL" id="GAJ12569.1"/>
    </source>
</evidence>